<evidence type="ECO:0000256" key="4">
    <source>
        <dbReference type="ARBA" id="ARBA00023004"/>
    </source>
</evidence>
<dbReference type="CDD" id="cd01347">
    <property type="entry name" value="ligand_gated_channel"/>
    <property type="match status" value="1"/>
</dbReference>
<dbReference type="Proteomes" id="UP001597400">
    <property type="component" value="Unassembled WGS sequence"/>
</dbReference>
<proteinExistence type="inferred from homology"/>
<dbReference type="InterPro" id="IPR010104">
    <property type="entry name" value="TonB_rcpt_bac"/>
</dbReference>
<keyword evidence="11" id="KW-1185">Reference proteome</keyword>
<keyword evidence="3" id="KW-0410">Iron transport</keyword>
<protein>
    <submittedName>
        <fullName evidence="10">TonB-dependent receptor</fullName>
    </submittedName>
</protein>
<feature type="domain" description="Secretin/TonB short N-terminal" evidence="9">
    <location>
        <begin position="50"/>
        <end position="100"/>
    </location>
</feature>
<dbReference type="InterPro" id="IPR012910">
    <property type="entry name" value="Plug_dom"/>
</dbReference>
<dbReference type="EMBL" id="JBHUGS010000002">
    <property type="protein sequence ID" value="MFD1950349.1"/>
    <property type="molecule type" value="Genomic_DNA"/>
</dbReference>
<keyword evidence="10" id="KW-0675">Receptor</keyword>
<dbReference type="SUPFAM" id="SSF56935">
    <property type="entry name" value="Porins"/>
    <property type="match status" value="1"/>
</dbReference>
<evidence type="ECO:0000259" key="9">
    <source>
        <dbReference type="SMART" id="SM00965"/>
    </source>
</evidence>
<dbReference type="NCBIfam" id="TIGR01782">
    <property type="entry name" value="TonB-Xanth-Caul"/>
    <property type="match status" value="1"/>
</dbReference>
<keyword evidence="3" id="KW-0406">Ion transport</keyword>
<dbReference type="PANTHER" id="PTHR40980">
    <property type="entry name" value="PLUG DOMAIN-CONTAINING PROTEIN"/>
    <property type="match status" value="1"/>
</dbReference>
<keyword evidence="6" id="KW-0998">Cell outer membrane</keyword>
<evidence type="ECO:0000256" key="8">
    <source>
        <dbReference type="SAM" id="MobiDB-lite"/>
    </source>
</evidence>
<dbReference type="InterPro" id="IPR011662">
    <property type="entry name" value="Secretin/TonB_short_N"/>
</dbReference>
<dbReference type="InterPro" id="IPR000531">
    <property type="entry name" value="Beta-barrel_TonB"/>
</dbReference>
<evidence type="ECO:0000313" key="10">
    <source>
        <dbReference type="EMBL" id="MFD1950349.1"/>
    </source>
</evidence>
<dbReference type="Pfam" id="PF07715">
    <property type="entry name" value="Plug"/>
    <property type="match status" value="1"/>
</dbReference>
<sequence>MRVARSWLLGTSVAAICGIGGTAEAQTRRFDVPAQSASTGVLVFAHQAGIQILVSTPVAAGVRTNRVQGSMDVTAALRMLLAGTDLVPVRTGGAITLKRQPAISHAAYTPAADQPVAAPAEQPAAPPPAAPAEAAPDDAQDIVVTGIRASLQQSINVKRAAGNIVDVITAQDIGKLPDQNVAESMSRITGVQITRREGDGSNFTVRGISQNRLEINGRTFLGPGAGGNASLESVSPEIIASIVVAKSPTADMPEGALGATVNLKTKRPLDLADLVVSGRVQGAYTDQAKHLGYRGSALVSKNFSDTLGVLASAAYSNTHTRGYSFDTGGWTRTNNIDGNGDGVNDPGLFRPNRFMARIFDRQEQRLTLNSSIQYRPADQWEIILDGTYTRLKRERSSANYQILLNDNDMGAVADENGTVVSGTFNNVTVRPLVYDEPTEFRSTNLGFSTKYDGDIVKVSADASYSKGRGTDGGPGASFAYVVVPRAGRTANATIDFTKGNPVPDLDLTSNFDLNDPSQYQLASVFDGDNITDNSGYDGRVDFTILTDFGPLQSIQVGSRYEKIQFYSESPQSLPTAASLLGRGDLNGDGIITVDELPGLTYGNDQGSFYPGVDGDFPRDILGGTVDKTVARDTLGLPLPRADNIPLGRVSIKDVEQDTLAFYAKGNFTGEIAGLALTGNAGVRYVTLERVSSGYLSDTQPTQAKARFDYWLPSANASLDLRRNLTFRLAAAMVVARPGLNDVGVSFIPLLVSRTGSRGNPTLRPFEATQYDATLEWYFAPSSALTAAAFYKKVNSFTINVTQSETIVGLSEQIDPSTGQPYGQFQITQPTNGSSGTIKGFELAYQQSLRFLPAPFDNLGVQANYTFVDSKTPLIDEATQAALPLPGLSKNSYNLIGFYEDKTFMLRVAYIWRSSSLTGQGSAAAGGSSYAAARGQLDMSAQVNLTPNVRLTVEGINLTRSVERAYLQTPLRLSSSGREDRRVFFGVAATF</sequence>
<organism evidence="10 11">
    <name type="scientific">Sphingomonas arantia</name>
    <dbReference type="NCBI Taxonomy" id="1460676"/>
    <lineage>
        <taxon>Bacteria</taxon>
        <taxon>Pseudomonadati</taxon>
        <taxon>Pseudomonadota</taxon>
        <taxon>Alphaproteobacteria</taxon>
        <taxon>Sphingomonadales</taxon>
        <taxon>Sphingomonadaceae</taxon>
        <taxon>Sphingomonas</taxon>
    </lineage>
</organism>
<dbReference type="RefSeq" id="WP_380928374.1">
    <property type="nucleotide sequence ID" value="NZ_JBHUGS010000002.1"/>
</dbReference>
<keyword evidence="5 7" id="KW-0472">Membrane</keyword>
<dbReference type="PROSITE" id="PS00018">
    <property type="entry name" value="EF_HAND_1"/>
    <property type="match status" value="1"/>
</dbReference>
<keyword evidence="7" id="KW-0798">TonB box</keyword>
<evidence type="ECO:0000256" key="7">
    <source>
        <dbReference type="RuleBase" id="RU003357"/>
    </source>
</evidence>
<evidence type="ECO:0000256" key="2">
    <source>
        <dbReference type="ARBA" id="ARBA00022448"/>
    </source>
</evidence>
<dbReference type="Gene3D" id="3.55.50.30">
    <property type="match status" value="1"/>
</dbReference>
<feature type="region of interest" description="Disordered" evidence="8">
    <location>
        <begin position="112"/>
        <end position="136"/>
    </location>
</feature>
<dbReference type="Gene3D" id="2.170.130.10">
    <property type="entry name" value="TonB-dependent receptor, plug domain"/>
    <property type="match status" value="1"/>
</dbReference>
<feature type="compositionally biased region" description="Low complexity" evidence="8">
    <location>
        <begin position="112"/>
        <end position="123"/>
    </location>
</feature>
<gene>
    <name evidence="10" type="ORF">ACFSGX_06170</name>
</gene>
<evidence type="ECO:0000256" key="6">
    <source>
        <dbReference type="ARBA" id="ARBA00023237"/>
    </source>
</evidence>
<dbReference type="Gene3D" id="2.40.170.20">
    <property type="entry name" value="TonB-dependent receptor, beta-barrel domain"/>
    <property type="match status" value="1"/>
</dbReference>
<evidence type="ECO:0000313" key="11">
    <source>
        <dbReference type="Proteomes" id="UP001597400"/>
    </source>
</evidence>
<evidence type="ECO:0000256" key="3">
    <source>
        <dbReference type="ARBA" id="ARBA00022496"/>
    </source>
</evidence>
<dbReference type="InterPro" id="IPR018247">
    <property type="entry name" value="EF_Hand_1_Ca_BS"/>
</dbReference>
<accession>A0ABW4TX48</accession>
<dbReference type="InterPro" id="IPR037066">
    <property type="entry name" value="Plug_dom_sf"/>
</dbReference>
<comment type="caution">
    <text evidence="10">The sequence shown here is derived from an EMBL/GenBank/DDBJ whole genome shotgun (WGS) entry which is preliminary data.</text>
</comment>
<dbReference type="InterPro" id="IPR036942">
    <property type="entry name" value="Beta-barrel_TonB_sf"/>
</dbReference>
<comment type="similarity">
    <text evidence="7">Belongs to the TonB-dependent receptor family.</text>
</comment>
<keyword evidence="4" id="KW-0408">Iron</keyword>
<reference evidence="11" key="1">
    <citation type="journal article" date="2019" name="Int. J. Syst. Evol. Microbiol.">
        <title>The Global Catalogue of Microorganisms (GCM) 10K type strain sequencing project: providing services to taxonomists for standard genome sequencing and annotation.</title>
        <authorList>
            <consortium name="The Broad Institute Genomics Platform"/>
            <consortium name="The Broad Institute Genome Sequencing Center for Infectious Disease"/>
            <person name="Wu L."/>
            <person name="Ma J."/>
        </authorList>
    </citation>
    <scope>NUCLEOTIDE SEQUENCE [LARGE SCALE GENOMIC DNA]</scope>
    <source>
        <strain evidence="11">CGMCC 1.12702</strain>
    </source>
</reference>
<evidence type="ECO:0000256" key="1">
    <source>
        <dbReference type="ARBA" id="ARBA00004442"/>
    </source>
</evidence>
<evidence type="ECO:0000256" key="5">
    <source>
        <dbReference type="ARBA" id="ARBA00023136"/>
    </source>
</evidence>
<name>A0ABW4TX48_9SPHN</name>
<dbReference type="PANTHER" id="PTHR40980:SF3">
    <property type="entry name" value="TONB-DEPENDENT RECEPTOR-LIKE BETA-BARREL DOMAIN-CONTAINING PROTEIN"/>
    <property type="match status" value="1"/>
</dbReference>
<comment type="subcellular location">
    <subcellularLocation>
        <location evidence="1 7">Cell outer membrane</location>
    </subcellularLocation>
</comment>
<dbReference type="SMART" id="SM00965">
    <property type="entry name" value="STN"/>
    <property type="match status" value="1"/>
</dbReference>
<keyword evidence="2" id="KW-0813">Transport</keyword>
<dbReference type="Pfam" id="PF00593">
    <property type="entry name" value="TonB_dep_Rec_b-barrel"/>
    <property type="match status" value="1"/>
</dbReference>
<dbReference type="Pfam" id="PF07660">
    <property type="entry name" value="STN"/>
    <property type="match status" value="1"/>
</dbReference>